<dbReference type="SMART" id="SM00382">
    <property type="entry name" value="AAA"/>
    <property type="match status" value="1"/>
</dbReference>
<protein>
    <recommendedName>
        <fullName evidence="18">AAA+ ATPase domain-containing protein</fullName>
    </recommendedName>
</protein>
<feature type="domain" description="BCS1 N-terminal" evidence="15">
    <location>
        <begin position="21"/>
        <end position="209"/>
    </location>
</feature>
<comment type="catalytic activity">
    <reaction evidence="11">
        <text>ATP + H2O = ADP + phosphate + H(+)</text>
        <dbReference type="Rhea" id="RHEA:13065"/>
        <dbReference type="ChEBI" id="CHEBI:15377"/>
        <dbReference type="ChEBI" id="CHEBI:15378"/>
        <dbReference type="ChEBI" id="CHEBI:30616"/>
        <dbReference type="ChEBI" id="CHEBI:43474"/>
        <dbReference type="ChEBI" id="CHEBI:456216"/>
    </reaction>
    <physiologicalReaction direction="left-to-right" evidence="11">
        <dbReference type="Rhea" id="RHEA:13066"/>
    </physiologicalReaction>
</comment>
<dbReference type="InterPro" id="IPR003593">
    <property type="entry name" value="AAA+_ATPase"/>
</dbReference>
<evidence type="ECO:0000256" key="7">
    <source>
        <dbReference type="ARBA" id="ARBA00022840"/>
    </source>
</evidence>
<dbReference type="Gene3D" id="3.40.50.300">
    <property type="entry name" value="P-loop containing nucleotide triphosphate hydrolases"/>
    <property type="match status" value="1"/>
</dbReference>
<dbReference type="InterPro" id="IPR003959">
    <property type="entry name" value="ATPase_AAA_core"/>
</dbReference>
<feature type="domain" description="AAA+ ATPase" evidence="14">
    <location>
        <begin position="240"/>
        <end position="369"/>
    </location>
</feature>
<dbReference type="PROSITE" id="PS00674">
    <property type="entry name" value="AAA"/>
    <property type="match status" value="1"/>
</dbReference>
<evidence type="ECO:0000256" key="1">
    <source>
        <dbReference type="ARBA" id="ARBA00004434"/>
    </source>
</evidence>
<evidence type="ECO:0000256" key="6">
    <source>
        <dbReference type="ARBA" id="ARBA00022801"/>
    </source>
</evidence>
<dbReference type="GO" id="GO:0005743">
    <property type="term" value="C:mitochondrial inner membrane"/>
    <property type="evidence" value="ECO:0007669"/>
    <property type="project" value="UniProtKB-SubCell"/>
</dbReference>
<evidence type="ECO:0000256" key="10">
    <source>
        <dbReference type="ARBA" id="ARBA00023136"/>
    </source>
</evidence>
<keyword evidence="10" id="KW-0472">Membrane</keyword>
<dbReference type="InterPro" id="IPR003960">
    <property type="entry name" value="ATPase_AAA_CS"/>
</dbReference>
<dbReference type="STRING" id="37360.A0A0G4IUX7"/>
<name>A0A0G4IUX7_PLABS</name>
<evidence type="ECO:0000256" key="13">
    <source>
        <dbReference type="SAM" id="MobiDB-lite"/>
    </source>
</evidence>
<dbReference type="InterPro" id="IPR057495">
    <property type="entry name" value="AAA_lid_BCS1"/>
</dbReference>
<comment type="similarity">
    <text evidence="2">Belongs to the AAA ATPase family. BCS1 subfamily.</text>
</comment>
<evidence type="ECO:0000256" key="8">
    <source>
        <dbReference type="ARBA" id="ARBA00022989"/>
    </source>
</evidence>
<dbReference type="EMBL" id="CDSF01000089">
    <property type="protein sequence ID" value="CEO99057.1"/>
    <property type="molecule type" value="Genomic_DNA"/>
</dbReference>
<proteinExistence type="inferred from homology"/>
<dbReference type="InterPro" id="IPR050747">
    <property type="entry name" value="Mitochondrial_chaperone_BCS1"/>
</dbReference>
<dbReference type="SMART" id="SM01024">
    <property type="entry name" value="BCS1_N"/>
    <property type="match status" value="1"/>
</dbReference>
<keyword evidence="7 12" id="KW-0067">ATP-binding</keyword>
<evidence type="ECO:0000256" key="3">
    <source>
        <dbReference type="ARBA" id="ARBA00022692"/>
    </source>
</evidence>
<keyword evidence="3" id="KW-0812">Transmembrane</keyword>
<evidence type="ECO:0008006" key="18">
    <source>
        <dbReference type="Google" id="ProtNLM"/>
    </source>
</evidence>
<gene>
    <name evidence="16" type="ORF">PBRA_007171</name>
</gene>
<dbReference type="OrthoDB" id="10251412at2759"/>
<evidence type="ECO:0000256" key="4">
    <source>
        <dbReference type="ARBA" id="ARBA00022741"/>
    </source>
</evidence>
<reference evidence="16 17" key="1">
    <citation type="submission" date="2015-02" db="EMBL/GenBank/DDBJ databases">
        <authorList>
            <person name="Chooi Y.-H."/>
        </authorList>
    </citation>
    <scope>NUCLEOTIDE SEQUENCE [LARGE SCALE GENOMIC DNA]</scope>
    <source>
        <strain evidence="16">E3</strain>
    </source>
</reference>
<accession>A0A0G4IUX7</accession>
<dbReference type="AlphaFoldDB" id="A0A0G4IUX7"/>
<evidence type="ECO:0000256" key="11">
    <source>
        <dbReference type="ARBA" id="ARBA00048778"/>
    </source>
</evidence>
<comment type="subcellular location">
    <subcellularLocation>
        <location evidence="1">Mitochondrion inner membrane</location>
        <topology evidence="1">Single-pass membrane protein</topology>
    </subcellularLocation>
</comment>
<evidence type="ECO:0000313" key="16">
    <source>
        <dbReference type="EMBL" id="CEO99057.1"/>
    </source>
</evidence>
<keyword evidence="17" id="KW-1185">Reference proteome</keyword>
<sequence>MGWDLVNVADTPVFQGGMGLALVGTLAALGRRGLTVGAALARRHLLMSLEVTSKDASYPWVNTDPLSIASMRLNTMNGLQVLNWLSSRGRRTQHLTVCTVRDKRNDGSTVTRFEKVPGPGRHIFFDDGRWIWVERERHHGSVALDNGAPWEKVVLTCLGRDTNVFDRLLENARAQALAKDEGRTVIYTSWGTEWRPFGHARSKRPLGSVILDDGIAERIVGDVEEWRQSASWYYERGIPYRRGYLLHGPPGGGKTSFIFALAGYLNYDICILSVSDRDMTDDRLALALSNVPQRCIVLLEDIDAAFVKRSAAHDSRSLVTFSGLLNTLDGVSSSEERLIFMTTNFIERLDPALMRPGRVDFVQLIGSGTKAQARRLFATFYPNLPADSPLPTEFADRLAMAPTPFSMATLQGHLLQFKSSPEDAIRQVDRLAVDAFDHHGRPVDDAQPSPDAETPQQHRPVRRLSAHDVDRLVFNPQPGSGF</sequence>
<dbReference type="PANTHER" id="PTHR23070">
    <property type="entry name" value="BCS1 AAA-TYPE ATPASE"/>
    <property type="match status" value="1"/>
</dbReference>
<dbReference type="InterPro" id="IPR014851">
    <property type="entry name" value="BCS1_N"/>
</dbReference>
<keyword evidence="6" id="KW-0378">Hydrolase</keyword>
<dbReference type="Pfam" id="PF00004">
    <property type="entry name" value="AAA"/>
    <property type="match status" value="1"/>
</dbReference>
<keyword evidence="4 12" id="KW-0547">Nucleotide-binding</keyword>
<keyword evidence="8" id="KW-1133">Transmembrane helix</keyword>
<dbReference type="CDD" id="cd19510">
    <property type="entry name" value="RecA-like_BCS1"/>
    <property type="match status" value="1"/>
</dbReference>
<dbReference type="OMA" id="WMTLYQR"/>
<evidence type="ECO:0000256" key="5">
    <source>
        <dbReference type="ARBA" id="ARBA00022792"/>
    </source>
</evidence>
<evidence type="ECO:0000259" key="14">
    <source>
        <dbReference type="SMART" id="SM00382"/>
    </source>
</evidence>
<dbReference type="SUPFAM" id="SSF52540">
    <property type="entry name" value="P-loop containing nucleoside triphosphate hydrolases"/>
    <property type="match status" value="1"/>
</dbReference>
<dbReference type="InterPro" id="IPR027417">
    <property type="entry name" value="P-loop_NTPase"/>
</dbReference>
<evidence type="ECO:0000259" key="15">
    <source>
        <dbReference type="SMART" id="SM01024"/>
    </source>
</evidence>
<dbReference type="GO" id="GO:0016887">
    <property type="term" value="F:ATP hydrolysis activity"/>
    <property type="evidence" value="ECO:0007669"/>
    <property type="project" value="InterPro"/>
</dbReference>
<evidence type="ECO:0000256" key="9">
    <source>
        <dbReference type="ARBA" id="ARBA00023128"/>
    </source>
</evidence>
<dbReference type="Proteomes" id="UP000039324">
    <property type="component" value="Unassembled WGS sequence"/>
</dbReference>
<dbReference type="Pfam" id="PF25426">
    <property type="entry name" value="AAA_lid_BCS1"/>
    <property type="match status" value="1"/>
</dbReference>
<keyword evidence="5" id="KW-0999">Mitochondrion inner membrane</keyword>
<dbReference type="Pfam" id="PF08740">
    <property type="entry name" value="BCS1_N"/>
    <property type="match status" value="1"/>
</dbReference>
<evidence type="ECO:0000256" key="12">
    <source>
        <dbReference type="RuleBase" id="RU003651"/>
    </source>
</evidence>
<dbReference type="GO" id="GO:0005524">
    <property type="term" value="F:ATP binding"/>
    <property type="evidence" value="ECO:0007669"/>
    <property type="project" value="UniProtKB-KW"/>
</dbReference>
<feature type="region of interest" description="Disordered" evidence="13">
    <location>
        <begin position="439"/>
        <end position="482"/>
    </location>
</feature>
<keyword evidence="9" id="KW-0496">Mitochondrion</keyword>
<organism evidence="16 17">
    <name type="scientific">Plasmodiophora brassicae</name>
    <name type="common">Clubroot disease agent</name>
    <dbReference type="NCBI Taxonomy" id="37360"/>
    <lineage>
        <taxon>Eukaryota</taxon>
        <taxon>Sar</taxon>
        <taxon>Rhizaria</taxon>
        <taxon>Endomyxa</taxon>
        <taxon>Phytomyxea</taxon>
        <taxon>Plasmodiophorida</taxon>
        <taxon>Plasmodiophoridae</taxon>
        <taxon>Plasmodiophora</taxon>
    </lineage>
</organism>
<evidence type="ECO:0000313" key="17">
    <source>
        <dbReference type="Proteomes" id="UP000039324"/>
    </source>
</evidence>
<evidence type="ECO:0000256" key="2">
    <source>
        <dbReference type="ARBA" id="ARBA00007448"/>
    </source>
</evidence>